<comment type="subcellular location">
    <subcellularLocation>
        <location evidence="1">Membrane</location>
        <topology evidence="1">Multi-pass membrane protein</topology>
    </subcellularLocation>
</comment>
<gene>
    <name evidence="6" type="ORF">DFR39_10430</name>
</gene>
<dbReference type="GO" id="GO:0016020">
    <property type="term" value="C:membrane"/>
    <property type="evidence" value="ECO:0007669"/>
    <property type="project" value="UniProtKB-SubCell"/>
</dbReference>
<evidence type="ECO:0000256" key="5">
    <source>
        <dbReference type="SAM" id="Phobius"/>
    </source>
</evidence>
<accession>A0A4R6N2W7</accession>
<evidence type="ECO:0000313" key="6">
    <source>
        <dbReference type="EMBL" id="TDP09479.1"/>
    </source>
</evidence>
<keyword evidence="4 5" id="KW-0472">Membrane</keyword>
<evidence type="ECO:0000256" key="1">
    <source>
        <dbReference type="ARBA" id="ARBA00004141"/>
    </source>
</evidence>
<feature type="transmembrane region" description="Helical" evidence="5">
    <location>
        <begin position="61"/>
        <end position="80"/>
    </location>
</feature>
<comment type="caution">
    <text evidence="6">The sequence shown here is derived from an EMBL/GenBank/DDBJ whole genome shotgun (WGS) entry which is preliminary data.</text>
</comment>
<evidence type="ECO:0000256" key="4">
    <source>
        <dbReference type="ARBA" id="ARBA00023136"/>
    </source>
</evidence>
<keyword evidence="2 5" id="KW-0812">Transmembrane</keyword>
<reference evidence="6 7" key="1">
    <citation type="submission" date="2019-03" db="EMBL/GenBank/DDBJ databases">
        <title>Genomic Encyclopedia of Type Strains, Phase IV (KMG-IV): sequencing the most valuable type-strain genomes for metagenomic binning, comparative biology and taxonomic classification.</title>
        <authorList>
            <person name="Goeker M."/>
        </authorList>
    </citation>
    <scope>NUCLEOTIDE SEQUENCE [LARGE SCALE GENOMIC DNA]</scope>
    <source>
        <strain evidence="6 7">DSM 25082</strain>
    </source>
</reference>
<dbReference type="InterPro" id="IPR003825">
    <property type="entry name" value="Colicin-V_CvpA"/>
</dbReference>
<keyword evidence="3 5" id="KW-1133">Transmembrane helix</keyword>
<evidence type="ECO:0000256" key="2">
    <source>
        <dbReference type="ARBA" id="ARBA00022692"/>
    </source>
</evidence>
<evidence type="ECO:0000313" key="7">
    <source>
        <dbReference type="Proteomes" id="UP000295357"/>
    </source>
</evidence>
<proteinExistence type="predicted"/>
<dbReference type="Pfam" id="PF02674">
    <property type="entry name" value="Colicin_V"/>
    <property type="match status" value="1"/>
</dbReference>
<organism evidence="6 7">
    <name type="scientific">Roseateles asaccharophilus</name>
    <dbReference type="NCBI Taxonomy" id="582607"/>
    <lineage>
        <taxon>Bacteria</taxon>
        <taxon>Pseudomonadati</taxon>
        <taxon>Pseudomonadota</taxon>
        <taxon>Betaproteobacteria</taxon>
        <taxon>Burkholderiales</taxon>
        <taxon>Sphaerotilaceae</taxon>
        <taxon>Roseateles</taxon>
    </lineage>
</organism>
<sequence>MAWVDLVLLAVLALSVLLGLWRGLIYELMAILGWVVAYFACPHVAPWIAPWLPAERLGPALLQALSLVLGFLAVLIVWGLSAKLLRALVHATPLSIADRLLGGGFGVLRGVLIALLAVVLVSMTPASQSDPWRASQLAPLLHATLHGLAPVLPAELVKFIPA</sequence>
<feature type="transmembrane region" description="Helical" evidence="5">
    <location>
        <begin position="100"/>
        <end position="123"/>
    </location>
</feature>
<protein>
    <submittedName>
        <fullName evidence="6">Membrane protein required for colicin V production</fullName>
    </submittedName>
</protein>
<name>A0A4R6N2W7_9BURK</name>
<evidence type="ECO:0000256" key="3">
    <source>
        <dbReference type="ARBA" id="ARBA00022989"/>
    </source>
</evidence>
<dbReference type="Proteomes" id="UP000295357">
    <property type="component" value="Unassembled WGS sequence"/>
</dbReference>
<feature type="transmembrane region" description="Helical" evidence="5">
    <location>
        <begin position="6"/>
        <end position="24"/>
    </location>
</feature>
<feature type="transmembrane region" description="Helical" evidence="5">
    <location>
        <begin position="31"/>
        <end position="49"/>
    </location>
</feature>
<keyword evidence="7" id="KW-1185">Reference proteome</keyword>
<dbReference type="RefSeq" id="WP_162849485.1">
    <property type="nucleotide sequence ID" value="NZ_JAUFPJ010000004.1"/>
</dbReference>
<dbReference type="PANTHER" id="PTHR36926">
    <property type="entry name" value="COLICIN V PRODUCTION PROTEIN"/>
    <property type="match status" value="1"/>
</dbReference>
<dbReference type="PANTHER" id="PTHR36926:SF1">
    <property type="entry name" value="COLICIN V PRODUCTION PROTEIN"/>
    <property type="match status" value="1"/>
</dbReference>
<dbReference type="GO" id="GO:0009403">
    <property type="term" value="P:toxin biosynthetic process"/>
    <property type="evidence" value="ECO:0007669"/>
    <property type="project" value="InterPro"/>
</dbReference>
<dbReference type="InterPro" id="IPR052719">
    <property type="entry name" value="CvpA-like"/>
</dbReference>
<dbReference type="AlphaFoldDB" id="A0A4R6N2W7"/>
<dbReference type="EMBL" id="SNXE01000004">
    <property type="protein sequence ID" value="TDP09479.1"/>
    <property type="molecule type" value="Genomic_DNA"/>
</dbReference>